<name>A0AAV0NQ85_9ROSI</name>
<evidence type="ECO:0000256" key="9">
    <source>
        <dbReference type="ARBA" id="ARBA00023136"/>
    </source>
</evidence>
<gene>
    <name evidence="13" type="ORF">LITE_LOCUS34445</name>
</gene>
<sequence>MEAHQHLAISINMQTQPSTNKCNGTPNSPPQSPSPSLTINDLKPSSSPSTSSSFLLLLSRFHAGYFRITLSLTTQALLWKTLILSPTAAFDHPLRRVPSAAFTLLWSLSFLTLAAFSSLYLLRCLLRFRMVKSEFLHHVGVNYLFAPWISWLLLLLSSPTFLSPETTPFHALWCVFAGPILALDVKIYGQWFTKGKRFLSTVANPTSQMSVIGNLVGARAAAEMGWREVAVCLFSLGMAHYLVLFVTLYQRLSGGNCLPSMLRPVFFLFFAAPSMASLAWVAICGRVDTSAKMLFFLSLFLFLSLVSRPTLFKKSMRKFNVAWWAYSFPLTVLALASVDYAQEVKGAVAHALTLLLSSLSILVSFALMVFTVLNSHMLFPDNDPGLRHSSSIDKKNNKCTDDDFGSTKLSTGCLTIKIEPSEPEKS</sequence>
<comment type="similarity">
    <text evidence="2">Belongs to the SLAC1 S-type anion channel family.</text>
</comment>
<dbReference type="PANTHER" id="PTHR31269:SF22">
    <property type="entry name" value="OS01G0247700 PROTEIN"/>
    <property type="match status" value="1"/>
</dbReference>
<evidence type="ECO:0000256" key="1">
    <source>
        <dbReference type="ARBA" id="ARBA00004651"/>
    </source>
</evidence>
<feature type="transmembrane region" description="Helical" evidence="12">
    <location>
        <begin position="323"/>
        <end position="341"/>
    </location>
</feature>
<dbReference type="GO" id="GO:0006873">
    <property type="term" value="P:intracellular monoatomic ion homeostasis"/>
    <property type="evidence" value="ECO:0007669"/>
    <property type="project" value="InterPro"/>
</dbReference>
<evidence type="ECO:0000256" key="2">
    <source>
        <dbReference type="ARBA" id="ARBA00007808"/>
    </source>
</evidence>
<protein>
    <submittedName>
        <fullName evidence="13">Uncharacterized protein</fullName>
    </submittedName>
</protein>
<evidence type="ECO:0000256" key="8">
    <source>
        <dbReference type="ARBA" id="ARBA00023065"/>
    </source>
</evidence>
<dbReference type="Proteomes" id="UP001154282">
    <property type="component" value="Unassembled WGS sequence"/>
</dbReference>
<feature type="transmembrane region" description="Helical" evidence="12">
    <location>
        <begin position="143"/>
        <end position="162"/>
    </location>
</feature>
<evidence type="ECO:0000256" key="5">
    <source>
        <dbReference type="ARBA" id="ARBA00022475"/>
    </source>
</evidence>
<keyword evidence="7 12" id="KW-1133">Transmembrane helix</keyword>
<evidence type="ECO:0000256" key="10">
    <source>
        <dbReference type="ARBA" id="ARBA00054248"/>
    </source>
</evidence>
<dbReference type="InterPro" id="IPR038665">
    <property type="entry name" value="Voltage-dep_anion_channel_sf"/>
</dbReference>
<feature type="transmembrane region" description="Helical" evidence="12">
    <location>
        <begin position="261"/>
        <end position="281"/>
    </location>
</feature>
<organism evidence="13 14">
    <name type="scientific">Linum tenue</name>
    <dbReference type="NCBI Taxonomy" id="586396"/>
    <lineage>
        <taxon>Eukaryota</taxon>
        <taxon>Viridiplantae</taxon>
        <taxon>Streptophyta</taxon>
        <taxon>Embryophyta</taxon>
        <taxon>Tracheophyta</taxon>
        <taxon>Spermatophyta</taxon>
        <taxon>Magnoliopsida</taxon>
        <taxon>eudicotyledons</taxon>
        <taxon>Gunneridae</taxon>
        <taxon>Pentapetalae</taxon>
        <taxon>rosids</taxon>
        <taxon>fabids</taxon>
        <taxon>Malpighiales</taxon>
        <taxon>Linaceae</taxon>
        <taxon>Linum</taxon>
    </lineage>
</organism>
<dbReference type="FunFam" id="1.50.10.150:FF:000003">
    <property type="entry name" value="S-type anion channel SLAH1"/>
    <property type="match status" value="1"/>
</dbReference>
<evidence type="ECO:0000256" key="7">
    <source>
        <dbReference type="ARBA" id="ARBA00022989"/>
    </source>
</evidence>
<proteinExistence type="inferred from homology"/>
<dbReference type="GO" id="GO:0008308">
    <property type="term" value="F:voltage-gated monoatomic anion channel activity"/>
    <property type="evidence" value="ECO:0007669"/>
    <property type="project" value="InterPro"/>
</dbReference>
<feature type="transmembrane region" description="Helical" evidence="12">
    <location>
        <begin position="293"/>
        <end position="311"/>
    </location>
</feature>
<feature type="transmembrane region" description="Helical" evidence="12">
    <location>
        <begin position="353"/>
        <end position="373"/>
    </location>
</feature>
<dbReference type="AlphaFoldDB" id="A0AAV0NQ85"/>
<dbReference type="CDD" id="cd09323">
    <property type="entry name" value="TDT_SLAC1_like"/>
    <property type="match status" value="1"/>
</dbReference>
<dbReference type="Pfam" id="PF03595">
    <property type="entry name" value="SLAC1"/>
    <property type="match status" value="1"/>
</dbReference>
<keyword evidence="5" id="KW-1003">Cell membrane</keyword>
<feature type="transmembrane region" description="Helical" evidence="12">
    <location>
        <begin position="104"/>
        <end position="122"/>
    </location>
</feature>
<dbReference type="GO" id="GO:0005886">
    <property type="term" value="C:plasma membrane"/>
    <property type="evidence" value="ECO:0007669"/>
    <property type="project" value="UniProtKB-SubCell"/>
</dbReference>
<comment type="subunit">
    <text evidence="3">Homotrimer.</text>
</comment>
<keyword evidence="14" id="KW-1185">Reference proteome</keyword>
<keyword evidence="4" id="KW-0813">Transport</keyword>
<evidence type="ECO:0000256" key="11">
    <source>
        <dbReference type="SAM" id="MobiDB-lite"/>
    </source>
</evidence>
<feature type="transmembrane region" description="Helical" evidence="12">
    <location>
        <begin position="229"/>
        <end position="249"/>
    </location>
</feature>
<accession>A0AAV0NQ85</accession>
<evidence type="ECO:0000313" key="14">
    <source>
        <dbReference type="Proteomes" id="UP001154282"/>
    </source>
</evidence>
<feature type="transmembrane region" description="Helical" evidence="12">
    <location>
        <begin position="168"/>
        <end position="189"/>
    </location>
</feature>
<keyword evidence="9 12" id="KW-0472">Membrane</keyword>
<dbReference type="InterPro" id="IPR004695">
    <property type="entry name" value="SLAC1/Mae1/Ssu1/TehA"/>
</dbReference>
<feature type="transmembrane region" description="Helical" evidence="12">
    <location>
        <begin position="64"/>
        <end position="84"/>
    </location>
</feature>
<evidence type="ECO:0000256" key="12">
    <source>
        <dbReference type="SAM" id="Phobius"/>
    </source>
</evidence>
<comment type="subcellular location">
    <subcellularLocation>
        <location evidence="1">Cell membrane</location>
        <topology evidence="1">Multi-pass membrane protein</topology>
    </subcellularLocation>
</comment>
<dbReference type="PANTHER" id="PTHR31269">
    <property type="entry name" value="S-TYPE ANION CHANNEL SLAH3"/>
    <property type="match status" value="1"/>
</dbReference>
<feature type="region of interest" description="Disordered" evidence="11">
    <location>
        <begin position="9"/>
        <end position="45"/>
    </location>
</feature>
<dbReference type="EMBL" id="CAMGYJ010000008">
    <property type="protein sequence ID" value="CAI0460373.1"/>
    <property type="molecule type" value="Genomic_DNA"/>
</dbReference>
<evidence type="ECO:0000256" key="6">
    <source>
        <dbReference type="ARBA" id="ARBA00022692"/>
    </source>
</evidence>
<evidence type="ECO:0000256" key="3">
    <source>
        <dbReference type="ARBA" id="ARBA00011233"/>
    </source>
</evidence>
<keyword evidence="8" id="KW-0406">Ion transport</keyword>
<comment type="caution">
    <text evidence="13">The sequence shown here is derived from an EMBL/GenBank/DDBJ whole genome shotgun (WGS) entry which is preliminary data.</text>
</comment>
<evidence type="ECO:0000313" key="13">
    <source>
        <dbReference type="EMBL" id="CAI0460373.1"/>
    </source>
</evidence>
<keyword evidence="6 12" id="KW-0812">Transmembrane</keyword>
<dbReference type="Gene3D" id="1.50.10.150">
    <property type="entry name" value="Voltage-dependent anion channel"/>
    <property type="match status" value="1"/>
</dbReference>
<evidence type="ECO:0000256" key="4">
    <source>
        <dbReference type="ARBA" id="ARBA00022448"/>
    </source>
</evidence>
<reference evidence="13" key="1">
    <citation type="submission" date="2022-08" db="EMBL/GenBank/DDBJ databases">
        <authorList>
            <person name="Gutierrez-Valencia J."/>
        </authorList>
    </citation>
    <scope>NUCLEOTIDE SEQUENCE</scope>
</reference>
<dbReference type="InterPro" id="IPR030183">
    <property type="entry name" value="SLAC/SLAH"/>
</dbReference>
<comment type="function">
    <text evidence="10">Slow, weak voltage-dependent S-type anion efflux channel involved in maintenance of anion homeostasis.</text>
</comment>
<feature type="compositionally biased region" description="Polar residues" evidence="11">
    <location>
        <begin position="11"/>
        <end position="25"/>
    </location>
</feature>